<evidence type="ECO:0000256" key="4">
    <source>
        <dbReference type="ARBA" id="ARBA00022946"/>
    </source>
</evidence>
<comment type="subcellular location">
    <subcellularLocation>
        <location evidence="1">Mitochondrion</location>
    </subcellularLocation>
</comment>
<comment type="similarity">
    <text evidence="2">Belongs to the AIM9 family.</text>
</comment>
<evidence type="ECO:0000256" key="3">
    <source>
        <dbReference type="ARBA" id="ARBA00016197"/>
    </source>
</evidence>
<dbReference type="Pfam" id="PF01636">
    <property type="entry name" value="APH"/>
    <property type="match status" value="1"/>
</dbReference>
<sequence>MNNEERPVEIFNLPSTGSNWNEDGSLFTFTCGRFVYDQERQMALRTVWFDMNQLARIAASSIGADRCMHLQKCPDGIYNKAYIFRIDDGREVIGKLLNPNAGLPHYTTASEVATMDYMRSVLATPTPRVLAWDSRAESNAVGAEYIIMEKAEGVPLSEVWGNLGYPERATLLRQVFRIMRRWLANPLPGHGGLYYAGDVQSNMSLPVPTGPTDLSDRQFVNGPAVGRDWCDADRKGPDCDRGPWTSALDYRRAIGARERAAVENLPGDTKQLVMLTGPRLYQPSPSEKLWAINAYLQVLGHVLPSKSDLSSEDMLLSRLWHDDLHDENIFNPAELTEVTAIIDWQSTQAVPLFDHYPEPAFLEYEGPDLGEDLEKPGALRTEGLTDSEKAAATKEYFERINPVQYQAIKFQNTTAGHVLHVARRAYEVGEAHLSSLIMLELRDKWPAPDGCSDFPVALLSEDEERIKRDVDEADQGATLVRQMKAQMGWWWPEKGLVEHDAYDETKALLTRHRDEIARECFGDDEFARESFLRDWPFET</sequence>
<keyword evidence="9" id="KW-1185">Reference proteome</keyword>
<dbReference type="InterPro" id="IPR051035">
    <property type="entry name" value="Mito_inheritance_9"/>
</dbReference>
<dbReference type="PANTHER" id="PTHR36091:SF1">
    <property type="entry name" value="ALTERED INHERITANCE OF MITOCHONDRIA PROTEIN 9, MITOCHONDRIAL"/>
    <property type="match status" value="1"/>
</dbReference>
<dbReference type="InterPro" id="IPR002575">
    <property type="entry name" value="Aminoglycoside_PTrfase"/>
</dbReference>
<accession>A0AAN6PYE8</accession>
<keyword evidence="5" id="KW-0496">Mitochondrion</keyword>
<evidence type="ECO:0000256" key="6">
    <source>
        <dbReference type="ARBA" id="ARBA00031849"/>
    </source>
</evidence>
<feature type="domain" description="Aminoglycoside phosphotransferase" evidence="7">
    <location>
        <begin position="70"/>
        <end position="346"/>
    </location>
</feature>
<dbReference type="SUPFAM" id="SSF56112">
    <property type="entry name" value="Protein kinase-like (PK-like)"/>
    <property type="match status" value="1"/>
</dbReference>
<evidence type="ECO:0000256" key="2">
    <source>
        <dbReference type="ARBA" id="ARBA00005543"/>
    </source>
</evidence>
<proteinExistence type="inferred from homology"/>
<evidence type="ECO:0000313" key="9">
    <source>
        <dbReference type="Proteomes" id="UP001305647"/>
    </source>
</evidence>
<dbReference type="PANTHER" id="PTHR36091">
    <property type="entry name" value="ALTERED INHERITANCE OF MITOCHONDRIA PROTEIN 9, MITOCHONDRIAL"/>
    <property type="match status" value="1"/>
</dbReference>
<dbReference type="AlphaFoldDB" id="A0AAN6PYE8"/>
<evidence type="ECO:0000313" key="8">
    <source>
        <dbReference type="EMBL" id="KAK4100260.1"/>
    </source>
</evidence>
<comment type="caution">
    <text evidence="8">The sequence shown here is derived from an EMBL/GenBank/DDBJ whole genome shotgun (WGS) entry which is preliminary data.</text>
</comment>
<evidence type="ECO:0000256" key="1">
    <source>
        <dbReference type="ARBA" id="ARBA00004173"/>
    </source>
</evidence>
<reference evidence="8" key="2">
    <citation type="submission" date="2023-05" db="EMBL/GenBank/DDBJ databases">
        <authorList>
            <consortium name="Lawrence Berkeley National Laboratory"/>
            <person name="Steindorff A."/>
            <person name="Hensen N."/>
            <person name="Bonometti L."/>
            <person name="Westerberg I."/>
            <person name="Brannstrom I.O."/>
            <person name="Guillou S."/>
            <person name="Cros-Aarteil S."/>
            <person name="Calhoun S."/>
            <person name="Haridas S."/>
            <person name="Kuo A."/>
            <person name="Mondo S."/>
            <person name="Pangilinan J."/>
            <person name="Riley R."/>
            <person name="Labutti K."/>
            <person name="Andreopoulos B."/>
            <person name="Lipzen A."/>
            <person name="Chen C."/>
            <person name="Yanf M."/>
            <person name="Daum C."/>
            <person name="Ng V."/>
            <person name="Clum A."/>
            <person name="Ohm R."/>
            <person name="Martin F."/>
            <person name="Silar P."/>
            <person name="Natvig D."/>
            <person name="Lalanne C."/>
            <person name="Gautier V."/>
            <person name="Ament-Velasquez S.L."/>
            <person name="Kruys A."/>
            <person name="Hutchinson M.I."/>
            <person name="Powell A.J."/>
            <person name="Barry K."/>
            <person name="Miller A.N."/>
            <person name="Grigoriev I.V."/>
            <person name="Debuchy R."/>
            <person name="Gladieux P."/>
            <person name="Thoren M.H."/>
            <person name="Johannesson H."/>
        </authorList>
    </citation>
    <scope>NUCLEOTIDE SEQUENCE</scope>
    <source>
        <strain evidence="8">CBS 757.83</strain>
    </source>
</reference>
<organism evidence="8 9">
    <name type="scientific">Parathielavia hyrcaniae</name>
    <dbReference type="NCBI Taxonomy" id="113614"/>
    <lineage>
        <taxon>Eukaryota</taxon>
        <taxon>Fungi</taxon>
        <taxon>Dikarya</taxon>
        <taxon>Ascomycota</taxon>
        <taxon>Pezizomycotina</taxon>
        <taxon>Sordariomycetes</taxon>
        <taxon>Sordariomycetidae</taxon>
        <taxon>Sordariales</taxon>
        <taxon>Chaetomiaceae</taxon>
        <taxon>Parathielavia</taxon>
    </lineage>
</organism>
<name>A0AAN6PYE8_9PEZI</name>
<keyword evidence="4" id="KW-0809">Transit peptide</keyword>
<evidence type="ECO:0000259" key="7">
    <source>
        <dbReference type="Pfam" id="PF01636"/>
    </source>
</evidence>
<dbReference type="Proteomes" id="UP001305647">
    <property type="component" value="Unassembled WGS sequence"/>
</dbReference>
<evidence type="ECO:0000256" key="5">
    <source>
        <dbReference type="ARBA" id="ARBA00023128"/>
    </source>
</evidence>
<dbReference type="EMBL" id="MU863642">
    <property type="protein sequence ID" value="KAK4100260.1"/>
    <property type="molecule type" value="Genomic_DNA"/>
</dbReference>
<dbReference type="GO" id="GO:0005739">
    <property type="term" value="C:mitochondrion"/>
    <property type="evidence" value="ECO:0007669"/>
    <property type="project" value="UniProtKB-SubCell"/>
</dbReference>
<protein>
    <recommendedName>
        <fullName evidence="3">Altered inheritance of mitochondria protein 9, mitochondrial</fullName>
    </recommendedName>
    <alternativeName>
        <fullName evidence="6">Found in mitochondrial proteome protein 29</fullName>
    </alternativeName>
</protein>
<dbReference type="InterPro" id="IPR011009">
    <property type="entry name" value="Kinase-like_dom_sf"/>
</dbReference>
<reference evidence="8" key="1">
    <citation type="journal article" date="2023" name="Mol. Phylogenet. Evol.">
        <title>Genome-scale phylogeny and comparative genomics of the fungal order Sordariales.</title>
        <authorList>
            <person name="Hensen N."/>
            <person name="Bonometti L."/>
            <person name="Westerberg I."/>
            <person name="Brannstrom I.O."/>
            <person name="Guillou S."/>
            <person name="Cros-Aarteil S."/>
            <person name="Calhoun S."/>
            <person name="Haridas S."/>
            <person name="Kuo A."/>
            <person name="Mondo S."/>
            <person name="Pangilinan J."/>
            <person name="Riley R."/>
            <person name="LaButti K."/>
            <person name="Andreopoulos B."/>
            <person name="Lipzen A."/>
            <person name="Chen C."/>
            <person name="Yan M."/>
            <person name="Daum C."/>
            <person name="Ng V."/>
            <person name="Clum A."/>
            <person name="Steindorff A."/>
            <person name="Ohm R.A."/>
            <person name="Martin F."/>
            <person name="Silar P."/>
            <person name="Natvig D.O."/>
            <person name="Lalanne C."/>
            <person name="Gautier V."/>
            <person name="Ament-Velasquez S.L."/>
            <person name="Kruys A."/>
            <person name="Hutchinson M.I."/>
            <person name="Powell A.J."/>
            <person name="Barry K."/>
            <person name="Miller A.N."/>
            <person name="Grigoriev I.V."/>
            <person name="Debuchy R."/>
            <person name="Gladieux P."/>
            <person name="Hiltunen Thoren M."/>
            <person name="Johannesson H."/>
        </authorList>
    </citation>
    <scope>NUCLEOTIDE SEQUENCE</scope>
    <source>
        <strain evidence="8">CBS 757.83</strain>
    </source>
</reference>
<gene>
    <name evidence="8" type="ORF">N658DRAFT_567576</name>
</gene>